<feature type="transmembrane region" description="Helical" evidence="7">
    <location>
        <begin position="48"/>
        <end position="72"/>
    </location>
</feature>
<evidence type="ECO:0000313" key="9">
    <source>
        <dbReference type="Proteomes" id="UP000054097"/>
    </source>
</evidence>
<organism evidence="8 9">
    <name type="scientific">Serendipita vermifera MAFF 305830</name>
    <dbReference type="NCBI Taxonomy" id="933852"/>
    <lineage>
        <taxon>Eukaryota</taxon>
        <taxon>Fungi</taxon>
        <taxon>Dikarya</taxon>
        <taxon>Basidiomycota</taxon>
        <taxon>Agaricomycotina</taxon>
        <taxon>Agaricomycetes</taxon>
        <taxon>Sebacinales</taxon>
        <taxon>Serendipitaceae</taxon>
        <taxon>Serendipita</taxon>
    </lineage>
</organism>
<dbReference type="EMBL" id="KN824349">
    <property type="protein sequence ID" value="KIM22710.1"/>
    <property type="molecule type" value="Genomic_DNA"/>
</dbReference>
<dbReference type="STRING" id="933852.A0A0C3ADJ5"/>
<reference evidence="8 9" key="1">
    <citation type="submission" date="2014-04" db="EMBL/GenBank/DDBJ databases">
        <authorList>
            <consortium name="DOE Joint Genome Institute"/>
            <person name="Kuo A."/>
            <person name="Zuccaro A."/>
            <person name="Kohler A."/>
            <person name="Nagy L.G."/>
            <person name="Floudas D."/>
            <person name="Copeland A."/>
            <person name="Barry K.W."/>
            <person name="Cichocki N."/>
            <person name="Veneault-Fourrey C."/>
            <person name="LaButti K."/>
            <person name="Lindquist E.A."/>
            <person name="Lipzen A."/>
            <person name="Lundell T."/>
            <person name="Morin E."/>
            <person name="Murat C."/>
            <person name="Sun H."/>
            <person name="Tunlid A."/>
            <person name="Henrissat B."/>
            <person name="Grigoriev I.V."/>
            <person name="Hibbett D.S."/>
            <person name="Martin F."/>
            <person name="Nordberg H.P."/>
            <person name="Cantor M.N."/>
            <person name="Hua S.X."/>
        </authorList>
    </citation>
    <scope>NUCLEOTIDE SEQUENCE [LARGE SCALE GENOMIC DNA]</scope>
    <source>
        <strain evidence="8 9">MAFF 305830</strain>
    </source>
</reference>
<feature type="region of interest" description="Disordered" evidence="6">
    <location>
        <begin position="178"/>
        <end position="200"/>
    </location>
</feature>
<reference evidence="9" key="2">
    <citation type="submission" date="2015-01" db="EMBL/GenBank/DDBJ databases">
        <title>Evolutionary Origins and Diversification of the Mycorrhizal Mutualists.</title>
        <authorList>
            <consortium name="DOE Joint Genome Institute"/>
            <consortium name="Mycorrhizal Genomics Consortium"/>
            <person name="Kohler A."/>
            <person name="Kuo A."/>
            <person name="Nagy L.G."/>
            <person name="Floudas D."/>
            <person name="Copeland A."/>
            <person name="Barry K.W."/>
            <person name="Cichocki N."/>
            <person name="Veneault-Fourrey C."/>
            <person name="LaButti K."/>
            <person name="Lindquist E.A."/>
            <person name="Lipzen A."/>
            <person name="Lundell T."/>
            <person name="Morin E."/>
            <person name="Murat C."/>
            <person name="Riley R."/>
            <person name="Ohm R."/>
            <person name="Sun H."/>
            <person name="Tunlid A."/>
            <person name="Henrissat B."/>
            <person name="Grigoriev I.V."/>
            <person name="Hibbett D.S."/>
            <person name="Martin F."/>
        </authorList>
    </citation>
    <scope>NUCLEOTIDE SEQUENCE [LARGE SCALE GENOMIC DNA]</scope>
    <source>
        <strain evidence="9">MAFF 305830</strain>
    </source>
</reference>
<comment type="subcellular location">
    <subcellularLocation>
        <location evidence="1">Membrane</location>
        <topology evidence="1">Multi-pass membrane protein</topology>
    </subcellularLocation>
</comment>
<feature type="compositionally biased region" description="Polar residues" evidence="6">
    <location>
        <begin position="183"/>
        <end position="200"/>
    </location>
</feature>
<dbReference type="PANTHER" id="PTHR22779">
    <property type="entry name" value="SD17342P"/>
    <property type="match status" value="1"/>
</dbReference>
<dbReference type="PANTHER" id="PTHR22779:SF6">
    <property type="entry name" value="SD17342P"/>
    <property type="match status" value="1"/>
</dbReference>
<dbReference type="Proteomes" id="UP000054097">
    <property type="component" value="Unassembled WGS sequence"/>
</dbReference>
<gene>
    <name evidence="8" type="ORF">M408DRAFT_332765</name>
</gene>
<accession>A0A0C3ADJ5</accession>
<sequence length="278" mass="31264">MNCPPQQRGSPSFPSLYNPLVERYRECEQPDSSVRYLETPGDIFRFTLYWTLIIYTPVFALPALWGLVVHFIPHRLSRMRHRNRRGSSTSLTNLHVSALSLDRQNNVEVLSPRSSEPFLLESAALSTSKERTIRLERTLQQRTRDTPRPTASQTFSSWGPNKTLRSFQRRYTDSFAQAPMSPVPTTMSQPTVRRTRQEPSSLRNRSTGITCLILTIPLVFVIIGAVVGVVGSLIMGYLLAALSGTAGVKISTWIPLGWAVIQVHTVLLGCFTNMISFI</sequence>
<dbReference type="OrthoDB" id="2131401at2759"/>
<evidence type="ECO:0000256" key="1">
    <source>
        <dbReference type="ARBA" id="ARBA00004141"/>
    </source>
</evidence>
<dbReference type="HOGENOM" id="CLU_071343_0_0_1"/>
<comment type="similarity">
    <text evidence="2">Belongs to the TMEM170 family.</text>
</comment>
<dbReference type="AlphaFoldDB" id="A0A0C3ADJ5"/>
<feature type="transmembrane region" description="Helical" evidence="7">
    <location>
        <begin position="252"/>
        <end position="275"/>
    </location>
</feature>
<keyword evidence="9" id="KW-1185">Reference proteome</keyword>
<evidence type="ECO:0000256" key="7">
    <source>
        <dbReference type="SAM" id="Phobius"/>
    </source>
</evidence>
<evidence type="ECO:0000256" key="2">
    <source>
        <dbReference type="ARBA" id="ARBA00006325"/>
    </source>
</evidence>
<evidence type="ECO:0000256" key="5">
    <source>
        <dbReference type="ARBA" id="ARBA00023136"/>
    </source>
</evidence>
<keyword evidence="3 7" id="KW-0812">Transmembrane</keyword>
<dbReference type="InterPro" id="IPR019334">
    <property type="entry name" value="TMEM170A/B/YPR153W-like"/>
</dbReference>
<proteinExistence type="inferred from homology"/>
<keyword evidence="5 7" id="KW-0472">Membrane</keyword>
<protein>
    <submittedName>
        <fullName evidence="8">Uncharacterized protein</fullName>
    </submittedName>
</protein>
<keyword evidence="4 7" id="KW-1133">Transmembrane helix</keyword>
<evidence type="ECO:0000256" key="6">
    <source>
        <dbReference type="SAM" id="MobiDB-lite"/>
    </source>
</evidence>
<evidence type="ECO:0000256" key="4">
    <source>
        <dbReference type="ARBA" id="ARBA00022989"/>
    </source>
</evidence>
<name>A0A0C3ADJ5_SERVB</name>
<evidence type="ECO:0000313" key="8">
    <source>
        <dbReference type="EMBL" id="KIM22710.1"/>
    </source>
</evidence>
<dbReference type="GO" id="GO:0016020">
    <property type="term" value="C:membrane"/>
    <property type="evidence" value="ECO:0007669"/>
    <property type="project" value="UniProtKB-SubCell"/>
</dbReference>
<feature type="transmembrane region" description="Helical" evidence="7">
    <location>
        <begin position="211"/>
        <end position="240"/>
    </location>
</feature>
<evidence type="ECO:0000256" key="3">
    <source>
        <dbReference type="ARBA" id="ARBA00022692"/>
    </source>
</evidence>